<organism evidence="3 4">
    <name type="scientific">Giardia duodenalis assemblage B</name>
    <dbReference type="NCBI Taxonomy" id="1394984"/>
    <lineage>
        <taxon>Eukaryota</taxon>
        <taxon>Metamonada</taxon>
        <taxon>Diplomonadida</taxon>
        <taxon>Hexamitidae</taxon>
        <taxon>Giardiinae</taxon>
        <taxon>Giardia</taxon>
    </lineage>
</organism>
<keyword evidence="2" id="KW-0732">Signal</keyword>
<evidence type="ECO:0000256" key="2">
    <source>
        <dbReference type="SAM" id="SignalP"/>
    </source>
</evidence>
<gene>
    <name evidence="3" type="ORF">QR46_2623</name>
</gene>
<evidence type="ECO:0000256" key="1">
    <source>
        <dbReference type="SAM" id="Phobius"/>
    </source>
</evidence>
<protein>
    <submittedName>
        <fullName evidence="3">Uncharacterized protein</fullName>
    </submittedName>
</protein>
<keyword evidence="1" id="KW-0812">Transmembrane</keyword>
<evidence type="ECO:0000313" key="4">
    <source>
        <dbReference type="Proteomes" id="UP000070089"/>
    </source>
</evidence>
<sequence length="448" mass="50419">MFLDFCMLLLVFLAYALAFQLRAECHAFHFSQGVRISVLRQELHDINQIDLRCTIVAGSPECGCSVGYIGDTGRESIWLLTLDPVKQCNVSSEIVISAMYKQMHGVSSSEIRLHTTNGAVAGYCGMNLDWMKSTLAFLSPSHTMQIHLSIVPHKLTTLDISRAQPSVLCPGHTVLQFQDRIRDSTQRSHAALVQEIEKVVQRLGDLAGPDARLILLAASNEYMAIRAATMNVFVRLICQGLFVKYVQEHNAISISISSSSKRELTSLFMSLFVELLHDLALHNESQADLLSEALFGVHISNLKASIEQRAVECFVHGIQTLYGYTYLDPDLSGFMHCLLQSEFVPSVKLTVDKHGVDLIRAITILRKQPLVVKLSPRALGITSMQVFLYRWRRKHLTCLLACLCIFASIIVIRLVCLKWQVIKHLILSRRAHFKPERIYVHAKAYDMV</sequence>
<reference evidence="3 4" key="1">
    <citation type="journal article" date="2015" name="Mol. Biochem. Parasitol.">
        <title>Identification of polymorphic genes for use in assemblage B genotyping assays through comparative genomics of multiple assemblage B Giardia duodenalis isolates.</title>
        <authorList>
            <person name="Wielinga C."/>
            <person name="Thompson R.C."/>
            <person name="Monis P."/>
            <person name="Ryan U."/>
        </authorList>
    </citation>
    <scope>NUCLEOTIDE SEQUENCE [LARGE SCALE GENOMIC DNA]</scope>
    <source>
        <strain evidence="3 4">BAH15c1</strain>
    </source>
</reference>
<feature type="transmembrane region" description="Helical" evidence="1">
    <location>
        <begin position="396"/>
        <end position="415"/>
    </location>
</feature>
<keyword evidence="1" id="KW-1133">Transmembrane helix</keyword>
<comment type="caution">
    <text evidence="3">The sequence shown here is derived from an EMBL/GenBank/DDBJ whole genome shotgun (WGS) entry which is preliminary data.</text>
</comment>
<accession>A0A132NTH5</accession>
<dbReference type="VEuPathDB" id="GiardiaDB:QR46_2623"/>
<feature type="chain" id="PRO_5007800049" evidence="2">
    <location>
        <begin position="19"/>
        <end position="448"/>
    </location>
</feature>
<dbReference type="Proteomes" id="UP000070089">
    <property type="component" value="Unassembled WGS sequence"/>
</dbReference>
<keyword evidence="1" id="KW-0472">Membrane</keyword>
<dbReference type="AlphaFoldDB" id="A0A132NTH5"/>
<proteinExistence type="predicted"/>
<dbReference type="EMBL" id="JXTI01000071">
    <property type="protein sequence ID" value="KWX13393.1"/>
    <property type="molecule type" value="Genomic_DNA"/>
</dbReference>
<evidence type="ECO:0000313" key="3">
    <source>
        <dbReference type="EMBL" id="KWX13393.1"/>
    </source>
</evidence>
<name>A0A132NTH5_GIAIN</name>
<feature type="signal peptide" evidence="2">
    <location>
        <begin position="1"/>
        <end position="18"/>
    </location>
</feature>
<dbReference type="OrthoDB" id="10256646at2759"/>